<dbReference type="Proteomes" id="UP000823561">
    <property type="component" value="Chromosome 19"/>
</dbReference>
<reference evidence="5" key="1">
    <citation type="submission" date="2020-10" db="EMBL/GenBank/DDBJ databases">
        <title>Chromosome-scale genome assembly of the Allis shad, Alosa alosa.</title>
        <authorList>
            <person name="Margot Z."/>
            <person name="Christophe K."/>
            <person name="Cabau C."/>
            <person name="Louis A."/>
            <person name="Berthelot C."/>
            <person name="Parey E."/>
            <person name="Roest Crollius H."/>
            <person name="Montfort J."/>
            <person name="Robinson-Rechavi M."/>
            <person name="Bucao C."/>
            <person name="Bouchez O."/>
            <person name="Gislard M."/>
            <person name="Lluch J."/>
            <person name="Milhes M."/>
            <person name="Lampietro C."/>
            <person name="Lopez Roques C."/>
            <person name="Donnadieu C."/>
            <person name="Braasch I."/>
            <person name="Desvignes T."/>
            <person name="Postlethwait J."/>
            <person name="Bobe J."/>
            <person name="Guiguen Y."/>
        </authorList>
    </citation>
    <scope>NUCLEOTIDE SEQUENCE</scope>
    <source>
        <strain evidence="5">M-15738</strain>
        <tissue evidence="5">Blood</tissue>
    </source>
</reference>
<dbReference type="Gene3D" id="2.60.40.1900">
    <property type="entry name" value="Beta-microseminoprotein (PSP94) domain"/>
    <property type="match status" value="1"/>
</dbReference>
<evidence type="ECO:0008006" key="7">
    <source>
        <dbReference type="Google" id="ProtNLM"/>
    </source>
</evidence>
<dbReference type="Pfam" id="PF05825">
    <property type="entry name" value="PSP94"/>
    <property type="match status" value="1"/>
</dbReference>
<evidence type="ECO:0000256" key="1">
    <source>
        <dbReference type="ARBA" id="ARBA00004613"/>
    </source>
</evidence>
<evidence type="ECO:0000256" key="2">
    <source>
        <dbReference type="ARBA" id="ARBA00010352"/>
    </source>
</evidence>
<gene>
    <name evidence="5" type="ORF">AALO_G00245760</name>
</gene>
<dbReference type="InterPro" id="IPR008735">
    <property type="entry name" value="PSP94"/>
</dbReference>
<evidence type="ECO:0000313" key="6">
    <source>
        <dbReference type="Proteomes" id="UP000823561"/>
    </source>
</evidence>
<dbReference type="EMBL" id="JADWDJ010000019">
    <property type="protein sequence ID" value="KAG5265731.1"/>
    <property type="molecule type" value="Genomic_DNA"/>
</dbReference>
<accession>A0AAV6FWH4</accession>
<organism evidence="5 6">
    <name type="scientific">Alosa alosa</name>
    <name type="common">allis shad</name>
    <dbReference type="NCBI Taxonomy" id="278164"/>
    <lineage>
        <taxon>Eukaryota</taxon>
        <taxon>Metazoa</taxon>
        <taxon>Chordata</taxon>
        <taxon>Craniata</taxon>
        <taxon>Vertebrata</taxon>
        <taxon>Euteleostomi</taxon>
        <taxon>Actinopterygii</taxon>
        <taxon>Neopterygii</taxon>
        <taxon>Teleostei</taxon>
        <taxon>Clupei</taxon>
        <taxon>Clupeiformes</taxon>
        <taxon>Clupeoidei</taxon>
        <taxon>Clupeidae</taxon>
        <taxon>Alosa</taxon>
    </lineage>
</organism>
<dbReference type="PANTHER" id="PTHR10500:SF7">
    <property type="entry name" value="BETA-MICROSEMINOPROTEIN"/>
    <property type="match status" value="1"/>
</dbReference>
<dbReference type="GO" id="GO:0005576">
    <property type="term" value="C:extracellular region"/>
    <property type="evidence" value="ECO:0007669"/>
    <property type="project" value="UniProtKB-SubCell"/>
</dbReference>
<sequence>MPFSGKTKPSVVGYLLHQGLLAQFDTMVSAALLVVLCTLPSLAHAACLSTQRAPEMDRACRDFDNSLHEVGSKWRVHCMDCTCSASGIHCCDVLPTSISFPDDCKEVYDEANCKRYAVRKDDPSIKCRITGGIGK</sequence>
<comment type="similarity">
    <text evidence="2">Belongs to the beta-microseminoprotein family.</text>
</comment>
<keyword evidence="6" id="KW-1185">Reference proteome</keyword>
<protein>
    <recommendedName>
        <fullName evidence="7">Beta-microseminoprotein</fullName>
    </recommendedName>
</protein>
<name>A0AAV6FWH4_9TELE</name>
<evidence type="ECO:0000313" key="5">
    <source>
        <dbReference type="EMBL" id="KAG5265731.1"/>
    </source>
</evidence>
<evidence type="ECO:0000256" key="4">
    <source>
        <dbReference type="ARBA" id="ARBA00023157"/>
    </source>
</evidence>
<proteinExistence type="inferred from homology"/>
<comment type="subcellular location">
    <subcellularLocation>
        <location evidence="1">Secreted</location>
    </subcellularLocation>
</comment>
<keyword evidence="3" id="KW-0964">Secreted</keyword>
<keyword evidence="4" id="KW-1015">Disulfide bond</keyword>
<comment type="caution">
    <text evidence="5">The sequence shown here is derived from an EMBL/GenBank/DDBJ whole genome shotgun (WGS) entry which is preliminary data.</text>
</comment>
<dbReference type="AlphaFoldDB" id="A0AAV6FWH4"/>
<evidence type="ECO:0000256" key="3">
    <source>
        <dbReference type="ARBA" id="ARBA00022525"/>
    </source>
</evidence>
<dbReference type="PANTHER" id="PTHR10500">
    <property type="entry name" value="BETA-MICROSEMINOPROTEIN"/>
    <property type="match status" value="1"/>
</dbReference>